<dbReference type="PROSITE" id="PS00061">
    <property type="entry name" value="ADH_SHORT"/>
    <property type="match status" value="1"/>
</dbReference>
<dbReference type="PANTHER" id="PTHR43618:SF8">
    <property type="entry name" value="7ALPHA-HYDROXYSTEROID DEHYDROGENASE"/>
    <property type="match status" value="1"/>
</dbReference>
<dbReference type="InterPro" id="IPR002347">
    <property type="entry name" value="SDR_fam"/>
</dbReference>
<organism evidence="4 5">
    <name type="scientific">Nocardiopsis changdeensis</name>
    <dbReference type="NCBI Taxonomy" id="2831969"/>
    <lineage>
        <taxon>Bacteria</taxon>
        <taxon>Bacillati</taxon>
        <taxon>Actinomycetota</taxon>
        <taxon>Actinomycetes</taxon>
        <taxon>Streptosporangiales</taxon>
        <taxon>Nocardiopsidaceae</taxon>
        <taxon>Nocardiopsis</taxon>
    </lineage>
</organism>
<evidence type="ECO:0000313" key="4">
    <source>
        <dbReference type="EMBL" id="QUX26292.1"/>
    </source>
</evidence>
<accession>A0ABX8BWC5</accession>
<protein>
    <submittedName>
        <fullName evidence="4">SDR family oxidoreductase</fullName>
    </submittedName>
</protein>
<keyword evidence="3" id="KW-0560">Oxidoreductase</keyword>
<evidence type="ECO:0000256" key="3">
    <source>
        <dbReference type="ARBA" id="ARBA00023002"/>
    </source>
</evidence>
<dbReference type="CDD" id="cd05233">
    <property type="entry name" value="SDR_c"/>
    <property type="match status" value="1"/>
</dbReference>
<proteinExistence type="inferred from homology"/>
<dbReference type="EMBL" id="CP074133">
    <property type="protein sequence ID" value="QUX26292.1"/>
    <property type="molecule type" value="Genomic_DNA"/>
</dbReference>
<dbReference type="Gene3D" id="3.40.50.720">
    <property type="entry name" value="NAD(P)-binding Rossmann-like Domain"/>
    <property type="match status" value="1"/>
</dbReference>
<evidence type="ECO:0000313" key="5">
    <source>
        <dbReference type="Proteomes" id="UP000676079"/>
    </source>
</evidence>
<keyword evidence="5" id="KW-1185">Reference proteome</keyword>
<dbReference type="PANTHER" id="PTHR43618">
    <property type="entry name" value="7-ALPHA-HYDROXYSTEROID DEHYDROGENASE"/>
    <property type="match status" value="1"/>
</dbReference>
<sequence>MPAPGTSGTARTAVVSGGGTGVGLATARALAARGYRVGLTGRREGPLDEAVGELRSRYGDDAAHRAALDLADPAAVGEHLPALAERLGGVDVVVNNAGGLRPAPDDTLAGIARGWSDDWAANVLTAVLSTEALLPYLREGGARVVNVGSIAAVRGGGGSYSATKAALHGWTFDLAARLGPTGCTVNIVVPGYISRTGFFGGGMTQARHDRLVSQTVTGRAGLPEDVAETIAWLASPGAGHVTGQVIQVNGGAVMGR</sequence>
<comment type="similarity">
    <text evidence="1">Belongs to the short-chain dehydrogenases/reductases (SDR) family.</text>
</comment>
<dbReference type="PRINTS" id="PR00080">
    <property type="entry name" value="SDRFAMILY"/>
</dbReference>
<dbReference type="InterPro" id="IPR036291">
    <property type="entry name" value="NAD(P)-bd_dom_sf"/>
</dbReference>
<name>A0ABX8BWC5_9ACTN</name>
<gene>
    <name evidence="4" type="ORF">KGD84_30285</name>
</gene>
<dbReference type="Proteomes" id="UP000676079">
    <property type="component" value="Chromosome"/>
</dbReference>
<evidence type="ECO:0000256" key="1">
    <source>
        <dbReference type="ARBA" id="ARBA00006484"/>
    </source>
</evidence>
<dbReference type="PRINTS" id="PR00081">
    <property type="entry name" value="GDHRDH"/>
</dbReference>
<keyword evidence="2" id="KW-0521">NADP</keyword>
<dbReference type="InterPro" id="IPR052178">
    <property type="entry name" value="Sec_Metab_Biosynth_SDR"/>
</dbReference>
<dbReference type="SUPFAM" id="SSF51735">
    <property type="entry name" value="NAD(P)-binding Rossmann-fold domains"/>
    <property type="match status" value="1"/>
</dbReference>
<dbReference type="InterPro" id="IPR020904">
    <property type="entry name" value="Sc_DH/Rdtase_CS"/>
</dbReference>
<reference evidence="4 5" key="1">
    <citation type="submission" date="2021-05" db="EMBL/GenBank/DDBJ databases">
        <title>Direct Submission.</title>
        <authorList>
            <person name="Li K."/>
            <person name="Gao J."/>
        </authorList>
    </citation>
    <scope>NUCLEOTIDE SEQUENCE [LARGE SCALE GENOMIC DNA]</scope>
    <source>
        <strain evidence="4 5">Mg02</strain>
    </source>
</reference>
<dbReference type="Pfam" id="PF13561">
    <property type="entry name" value="adh_short_C2"/>
    <property type="match status" value="1"/>
</dbReference>
<evidence type="ECO:0000256" key="2">
    <source>
        <dbReference type="ARBA" id="ARBA00022857"/>
    </source>
</evidence>